<feature type="transmembrane region" description="Helical" evidence="8">
    <location>
        <begin position="351"/>
        <end position="369"/>
    </location>
</feature>
<dbReference type="AlphaFoldDB" id="A0A3B0WIS6"/>
<dbReference type="PANTHER" id="PTHR33908:SF11">
    <property type="entry name" value="MEMBRANE PROTEIN"/>
    <property type="match status" value="1"/>
</dbReference>
<feature type="transmembrane region" description="Helical" evidence="8">
    <location>
        <begin position="88"/>
        <end position="107"/>
    </location>
</feature>
<evidence type="ECO:0000256" key="3">
    <source>
        <dbReference type="ARBA" id="ARBA00022676"/>
    </source>
</evidence>
<gene>
    <name evidence="9" type="ORF">MNBD_CHLOROFLEXI01-541</name>
</gene>
<evidence type="ECO:0000256" key="1">
    <source>
        <dbReference type="ARBA" id="ARBA00004651"/>
    </source>
</evidence>
<proteinExistence type="predicted"/>
<feature type="transmembrane region" description="Helical" evidence="8">
    <location>
        <begin position="261"/>
        <end position="280"/>
    </location>
</feature>
<evidence type="ECO:0000256" key="2">
    <source>
        <dbReference type="ARBA" id="ARBA00022475"/>
    </source>
</evidence>
<organism evidence="9">
    <name type="scientific">hydrothermal vent metagenome</name>
    <dbReference type="NCBI Taxonomy" id="652676"/>
    <lineage>
        <taxon>unclassified sequences</taxon>
        <taxon>metagenomes</taxon>
        <taxon>ecological metagenomes</taxon>
    </lineage>
</organism>
<name>A0A3B0WIS6_9ZZZZ</name>
<feature type="transmembrane region" description="Helical" evidence="8">
    <location>
        <begin position="310"/>
        <end position="330"/>
    </location>
</feature>
<accession>A0A3B0WIS6</accession>
<keyword evidence="3" id="KW-0328">Glycosyltransferase</keyword>
<keyword evidence="2" id="KW-1003">Cell membrane</keyword>
<keyword evidence="5 8" id="KW-0812">Transmembrane</keyword>
<evidence type="ECO:0000256" key="5">
    <source>
        <dbReference type="ARBA" id="ARBA00022692"/>
    </source>
</evidence>
<keyword evidence="6 8" id="KW-1133">Transmembrane helix</keyword>
<sequence length="621" mass="70001">MSYRINARLTNGAYWLVWFVLLLLPVIILWPHLNDYAWNYDEGVLLQTAALSSQGFPLFEETVFNKPPLIIWWLQMAFKLGGTAVSTARFSMIILNLGGLVALGWLAKVWWQQRWASPLAMALWLLVPDVLIRLPVVMNDLPGISFLLLTLVATTRFRQTGSGYGAAVSGLLFGVTIGLHPLLVFTGLPVTFLLLWGKPIDKHSGKVIGLFGFSLLLITAVWLLPSYGEGFVRWVFEYNRAELGLDLQTWAANNVGTLTHYLLHEQWLLLLLALLVVPRIYKSKRKIFVQTAVFWLVLTIFTLVQLRPMWPHYMIFAIYPLILLVAGGLTGIGQQLWHDLRQGGKKPLSQAALLGASIAVFALLIQQYATQSLEWAEWEAPAVRQYLTSQIAAQQMVISDDPFLIFASGHFVPPSLTDSSSKRISTGFLSVNDILNSTFAYNVDYFVFTNGRFNQLPQLQEWVETQAVEQISFDETTLYRLKQPPDLQIATQNQLEPGISLNGYTIKQTDASIKFLLYWETAVPLSDNYHRFIHLLDENGEIVVQMDGIPLNGWLPTNKWQPNVQLIDSSMLTLPPDIAAGSYTLVTGMYTFPEIQRLPATNDVNGRWPNDAILLQKIVIP</sequence>
<dbReference type="InterPro" id="IPR050297">
    <property type="entry name" value="LipidA_mod_glycosyltrf_83"/>
</dbReference>
<keyword evidence="4" id="KW-0808">Transferase</keyword>
<keyword evidence="7 8" id="KW-0472">Membrane</keyword>
<feature type="transmembrane region" description="Helical" evidence="8">
    <location>
        <begin position="171"/>
        <end position="195"/>
    </location>
</feature>
<dbReference type="GO" id="GO:0008610">
    <property type="term" value="P:lipid biosynthetic process"/>
    <property type="evidence" value="ECO:0007669"/>
    <property type="project" value="UniProtKB-ARBA"/>
</dbReference>
<evidence type="ECO:0000313" key="9">
    <source>
        <dbReference type="EMBL" id="VAW43464.1"/>
    </source>
</evidence>
<dbReference type="GO" id="GO:0005886">
    <property type="term" value="C:plasma membrane"/>
    <property type="evidence" value="ECO:0007669"/>
    <property type="project" value="UniProtKB-SubCell"/>
</dbReference>
<dbReference type="PANTHER" id="PTHR33908">
    <property type="entry name" value="MANNOSYLTRANSFERASE YKCB-RELATED"/>
    <property type="match status" value="1"/>
</dbReference>
<evidence type="ECO:0000256" key="7">
    <source>
        <dbReference type="ARBA" id="ARBA00023136"/>
    </source>
</evidence>
<comment type="subcellular location">
    <subcellularLocation>
        <location evidence="1">Cell membrane</location>
        <topology evidence="1">Multi-pass membrane protein</topology>
    </subcellularLocation>
</comment>
<evidence type="ECO:0000256" key="6">
    <source>
        <dbReference type="ARBA" id="ARBA00022989"/>
    </source>
</evidence>
<dbReference type="EMBL" id="UOEU01001089">
    <property type="protein sequence ID" value="VAW43464.1"/>
    <property type="molecule type" value="Genomic_DNA"/>
</dbReference>
<reference evidence="9" key="1">
    <citation type="submission" date="2018-06" db="EMBL/GenBank/DDBJ databases">
        <authorList>
            <person name="Zhirakovskaya E."/>
        </authorList>
    </citation>
    <scope>NUCLEOTIDE SEQUENCE</scope>
</reference>
<feature type="transmembrane region" description="Helical" evidence="8">
    <location>
        <begin position="12"/>
        <end position="33"/>
    </location>
</feature>
<evidence type="ECO:0008006" key="10">
    <source>
        <dbReference type="Google" id="ProtNLM"/>
    </source>
</evidence>
<evidence type="ECO:0000256" key="4">
    <source>
        <dbReference type="ARBA" id="ARBA00022679"/>
    </source>
</evidence>
<feature type="transmembrane region" description="Helical" evidence="8">
    <location>
        <begin position="207"/>
        <end position="224"/>
    </location>
</feature>
<protein>
    <recommendedName>
        <fullName evidence="10">Glycosyltransferase RgtA/B/C/D-like domain-containing protein</fullName>
    </recommendedName>
</protein>
<feature type="transmembrane region" description="Helical" evidence="8">
    <location>
        <begin position="287"/>
        <end position="304"/>
    </location>
</feature>
<evidence type="ECO:0000256" key="8">
    <source>
        <dbReference type="SAM" id="Phobius"/>
    </source>
</evidence>
<dbReference type="GO" id="GO:0016763">
    <property type="term" value="F:pentosyltransferase activity"/>
    <property type="evidence" value="ECO:0007669"/>
    <property type="project" value="TreeGrafter"/>
</dbReference>